<dbReference type="InterPro" id="IPR001279">
    <property type="entry name" value="Metallo-B-lactamas"/>
</dbReference>
<dbReference type="GO" id="GO:0016853">
    <property type="term" value="F:isomerase activity"/>
    <property type="evidence" value="ECO:0007669"/>
    <property type="project" value="UniProtKB-KW"/>
</dbReference>
<dbReference type="InterPro" id="IPR036866">
    <property type="entry name" value="RibonucZ/Hydroxyglut_hydro"/>
</dbReference>
<dbReference type="Pfam" id="PF00753">
    <property type="entry name" value="Lactamase_B"/>
    <property type="match status" value="1"/>
</dbReference>
<organism evidence="2 3">
    <name type="scientific">Mycobacteroides abscessus</name>
    <dbReference type="NCBI Taxonomy" id="36809"/>
    <lineage>
        <taxon>Bacteria</taxon>
        <taxon>Bacillati</taxon>
        <taxon>Actinomycetota</taxon>
        <taxon>Actinomycetes</taxon>
        <taxon>Mycobacteriales</taxon>
        <taxon>Mycobacteriaceae</taxon>
        <taxon>Mycobacteroides</taxon>
    </lineage>
</organism>
<dbReference type="Proteomes" id="UP000045782">
    <property type="component" value="Unassembled WGS sequence"/>
</dbReference>
<dbReference type="Gene3D" id="3.60.15.10">
    <property type="entry name" value="Ribonuclease Z/Hydroxyacylglutathione hydrolase-like"/>
    <property type="match status" value="1"/>
</dbReference>
<evidence type="ECO:0000313" key="3">
    <source>
        <dbReference type="Proteomes" id="UP000045782"/>
    </source>
</evidence>
<accession>A0A0U0ZQ76</accession>
<protein>
    <submittedName>
        <fullName evidence="2">Possible bifunctional enzyme HhdD isomerase + cyclase/dehydrase</fullName>
    </submittedName>
</protein>
<dbReference type="InterPro" id="IPR050855">
    <property type="entry name" value="NDM-1-like"/>
</dbReference>
<dbReference type="SMART" id="SM00849">
    <property type="entry name" value="Lactamase_B"/>
    <property type="match status" value="1"/>
</dbReference>
<dbReference type="AlphaFoldDB" id="A0A0U0ZQ76"/>
<proteinExistence type="predicted"/>
<dbReference type="CDD" id="cd16282">
    <property type="entry name" value="metallo-hydrolase-like_MBL-fold"/>
    <property type="match status" value="1"/>
</dbReference>
<evidence type="ECO:0000259" key="1">
    <source>
        <dbReference type="SMART" id="SM00849"/>
    </source>
</evidence>
<name>A0A0U0ZQ76_9MYCO</name>
<dbReference type="PANTHER" id="PTHR42951">
    <property type="entry name" value="METALLO-BETA-LACTAMASE DOMAIN-CONTAINING"/>
    <property type="match status" value="1"/>
</dbReference>
<keyword evidence="2" id="KW-0413">Isomerase</keyword>
<sequence>MAQDFAFQKGLAPLGGGAHVFLSGDEGFGLANAGLVVSDGESLVVDTLYDVRHAQEMRDEFGRHTDTAPVRYVFNTHTDGDHFFGNQVFADDVEIITTEAASALMVQEHADLTAELLGGSSDPASNMHVLAPLAKPFHFNEVRVRPADTTFSGERALRVGKLDVELHELGPAHTVGDAVAFLPEHRVLFSGDLLTRGIVKVVWSGSIPNWIVALERIRAFGAKIVVPGHGPVLVDAEVDAAVDRGIAFWSDLHEQANRLYDQGVPAEDATALIDIAKYPEAAVTLPIIVTAIYHERNPEIPFQSLTQALESISGQLAKAAAGGPT</sequence>
<dbReference type="RefSeq" id="WP_005060949.1">
    <property type="nucleotide sequence ID" value="NZ_CP014951.1"/>
</dbReference>
<evidence type="ECO:0000313" key="2">
    <source>
        <dbReference type="EMBL" id="CPV64366.1"/>
    </source>
</evidence>
<reference evidence="2 3" key="1">
    <citation type="submission" date="2015-03" db="EMBL/GenBank/DDBJ databases">
        <authorList>
            <person name="Murphy D."/>
        </authorList>
    </citation>
    <scope>NUCLEOTIDE SEQUENCE [LARGE SCALE GENOMIC DNA]</scope>
    <source>
        <strain evidence="2 3">PAP088</strain>
    </source>
</reference>
<dbReference type="PANTHER" id="PTHR42951:SF20">
    <property type="entry name" value="BETA LACTAMASE"/>
    <property type="match status" value="1"/>
</dbReference>
<dbReference type="EMBL" id="CSWP01000008">
    <property type="protein sequence ID" value="CPV64366.1"/>
    <property type="molecule type" value="Genomic_DNA"/>
</dbReference>
<gene>
    <name evidence="2" type="ORF">ERS075579_03664</name>
</gene>
<dbReference type="SUPFAM" id="SSF56281">
    <property type="entry name" value="Metallo-hydrolase/oxidoreductase"/>
    <property type="match status" value="1"/>
</dbReference>
<feature type="domain" description="Metallo-beta-lactamase" evidence="1">
    <location>
        <begin position="30"/>
        <end position="229"/>
    </location>
</feature>